<keyword evidence="3" id="KW-0589">Pheromone response</keyword>
<evidence type="ECO:0000256" key="8">
    <source>
        <dbReference type="ARBA" id="ARBA00023170"/>
    </source>
</evidence>
<organism evidence="12 13">
    <name type="scientific">Botryotinia fuckeliana (strain B05.10)</name>
    <name type="common">Noble rot fungus</name>
    <name type="synonym">Botrytis cinerea</name>
    <dbReference type="NCBI Taxonomy" id="332648"/>
    <lineage>
        <taxon>Eukaryota</taxon>
        <taxon>Fungi</taxon>
        <taxon>Dikarya</taxon>
        <taxon>Ascomycota</taxon>
        <taxon>Pezizomycotina</taxon>
        <taxon>Leotiomycetes</taxon>
        <taxon>Helotiales</taxon>
        <taxon>Sclerotiniaceae</taxon>
        <taxon>Botrytis</taxon>
    </lineage>
</organism>
<evidence type="ECO:0000313" key="12">
    <source>
        <dbReference type="EMBL" id="ATZ54048.1"/>
    </source>
</evidence>
<dbReference type="KEGG" id="bfu:BCIN_10g00700"/>
<keyword evidence="6" id="KW-0297">G-protein coupled receptor</keyword>
<dbReference type="InterPro" id="IPR001499">
    <property type="entry name" value="GPCR_STE3"/>
</dbReference>
<dbReference type="GeneID" id="5434803"/>
<feature type="transmembrane region" description="Helical" evidence="11">
    <location>
        <begin position="227"/>
        <end position="250"/>
    </location>
</feature>
<feature type="transmembrane region" description="Helical" evidence="11">
    <location>
        <begin position="23"/>
        <end position="44"/>
    </location>
</feature>
<keyword evidence="7 11" id="KW-0472">Membrane</keyword>
<dbReference type="Pfam" id="PF02076">
    <property type="entry name" value="STE3"/>
    <property type="match status" value="1"/>
</dbReference>
<feature type="transmembrane region" description="Helical" evidence="11">
    <location>
        <begin position="92"/>
        <end position="113"/>
    </location>
</feature>
<dbReference type="VEuPathDB" id="FungiDB:Bcin10g00700"/>
<evidence type="ECO:0000256" key="6">
    <source>
        <dbReference type="ARBA" id="ARBA00023040"/>
    </source>
</evidence>
<keyword evidence="13" id="KW-1185">Reference proteome</keyword>
<dbReference type="OrthoDB" id="2874149at2759"/>
<keyword evidence="9" id="KW-0807">Transducer</keyword>
<dbReference type="CDD" id="cd14966">
    <property type="entry name" value="7tmD_STE3"/>
    <property type="match status" value="1"/>
</dbReference>
<dbReference type="PRINTS" id="PR00900">
    <property type="entry name" value="PHEROMONEAR"/>
</dbReference>
<dbReference type="AlphaFoldDB" id="A0A384JU46"/>
<evidence type="ECO:0000256" key="10">
    <source>
        <dbReference type="SAM" id="MobiDB-lite"/>
    </source>
</evidence>
<dbReference type="GO" id="GO:0000750">
    <property type="term" value="P:pheromone-dependent signal transduction involved in conjugation with cellular fusion"/>
    <property type="evidence" value="ECO:0007669"/>
    <property type="project" value="TreeGrafter"/>
</dbReference>
<feature type="region of interest" description="Disordered" evidence="10">
    <location>
        <begin position="397"/>
        <end position="420"/>
    </location>
</feature>
<dbReference type="Proteomes" id="UP000001798">
    <property type="component" value="Chromosome 10"/>
</dbReference>
<sequence length="677" mass="76213">MSTIISTGPDAPGVNYSVSANAITLPLFSILFILLLIVPFRLLYRVNNIAACALVTINIISLIFVAMNALLWPTDSLASRFSGHIVCDIQVLIRQALYTAMTSTTCCISLFLARAVNTDNACMHESRAMKRRRVAKDCAFCFSIPILQVALHYTIQTNRFTVMTIYGCVDVTDLSWPSIVILHIWPLIFACLNCYFAFLVIYRLRRHRTNFTSTLSSSSSGLSPRRFFKLFSMSLILLIVYFPVVIYYFYLNVSWPLHAYSWSYVHDPSFWPTIFFWRIADAPKGMQYDAWNWNSLAFLIVIFWGCNSEGMEIYRKGLCKLGLARCWPRLRMSMQERRMEKMEGNSRAGMSGGSVSGSWAGKFDLITKTIHYFEDQEAKSRKQSVATTTTLGDEVMNTASRKPSHTPTYESVKSSNSGCKSLDTTSYNPSAYKISDATTCETINEKETSISSTSATCKDSDVISPVSITPSPNNTYSHFPDHELGGEEVTIPSQTSAGMWRTFRTHLNPLSLGSLLVRGQKPNNQDSHTGYHPHSNSRSTIHPTPNLNPTITNQNSTHETKIWATGALKDSNEEHKESNTGLSVTGDSTKSLGDYAEDENCNPDDLLANPKPGTRVYRERERREKISEREERKKVMEKERREKDEGNEKRSGIGEGLNVERTFDIVEERSIGRACSS</sequence>
<comment type="similarity">
    <text evidence="2">Belongs to the G-protein coupled receptor 4 family.</text>
</comment>
<evidence type="ECO:0000256" key="1">
    <source>
        <dbReference type="ARBA" id="ARBA00004141"/>
    </source>
</evidence>
<comment type="subcellular location">
    <subcellularLocation>
        <location evidence="1">Membrane</location>
        <topology evidence="1">Multi-pass membrane protein</topology>
    </subcellularLocation>
</comment>
<keyword evidence="5 11" id="KW-1133">Transmembrane helix</keyword>
<feature type="region of interest" description="Disordered" evidence="10">
    <location>
        <begin position="518"/>
        <end position="663"/>
    </location>
</feature>
<dbReference type="PANTHER" id="PTHR28097:SF1">
    <property type="entry name" value="PHEROMONE A FACTOR RECEPTOR"/>
    <property type="match status" value="1"/>
</dbReference>
<proteinExistence type="inferred from homology"/>
<accession>A0A384JU46</accession>
<evidence type="ECO:0000313" key="13">
    <source>
        <dbReference type="Proteomes" id="UP000001798"/>
    </source>
</evidence>
<evidence type="ECO:0000256" key="3">
    <source>
        <dbReference type="ARBA" id="ARBA00022507"/>
    </source>
</evidence>
<dbReference type="InterPro" id="IPR001546">
    <property type="entry name" value="GPCR_Pheromne_A_rcpt"/>
</dbReference>
<feature type="transmembrane region" description="Helical" evidence="11">
    <location>
        <begin position="51"/>
        <end position="72"/>
    </location>
</feature>
<evidence type="ECO:0000256" key="4">
    <source>
        <dbReference type="ARBA" id="ARBA00022692"/>
    </source>
</evidence>
<evidence type="ECO:0000256" key="9">
    <source>
        <dbReference type="ARBA" id="ARBA00023224"/>
    </source>
</evidence>
<dbReference type="RefSeq" id="XP_024551202.1">
    <property type="nucleotide sequence ID" value="XM_024695408.1"/>
</dbReference>
<reference evidence="12 13" key="3">
    <citation type="journal article" date="2017" name="Mol. Plant Pathol.">
        <title>A gapless genome sequence of the fungus Botrytis cinerea.</title>
        <authorList>
            <person name="Van Kan J.A."/>
            <person name="Stassen J.H."/>
            <person name="Mosbach A."/>
            <person name="Van Der Lee T.A."/>
            <person name="Faino L."/>
            <person name="Farmer A.D."/>
            <person name="Papasotiriou D.G."/>
            <person name="Zhou S."/>
            <person name="Seidl M.F."/>
            <person name="Cottam E."/>
            <person name="Edel D."/>
            <person name="Hahn M."/>
            <person name="Schwartz D.C."/>
            <person name="Dietrich R.A."/>
            <person name="Widdison S."/>
            <person name="Scalliet G."/>
        </authorList>
    </citation>
    <scope>NUCLEOTIDE SEQUENCE [LARGE SCALE GENOMIC DNA]</scope>
    <source>
        <strain evidence="12 13">B05.10</strain>
    </source>
</reference>
<dbReference type="PANTHER" id="PTHR28097">
    <property type="entry name" value="PHEROMONE A FACTOR RECEPTOR"/>
    <property type="match status" value="1"/>
</dbReference>
<protein>
    <submittedName>
        <fullName evidence="12">Bcste3</fullName>
    </submittedName>
</protein>
<feature type="compositionally biased region" description="Polar residues" evidence="10">
    <location>
        <begin position="579"/>
        <end position="591"/>
    </location>
</feature>
<feature type="transmembrane region" description="Helical" evidence="11">
    <location>
        <begin position="175"/>
        <end position="202"/>
    </location>
</feature>
<dbReference type="PRINTS" id="PR00899">
    <property type="entry name" value="GPCRSTE3"/>
</dbReference>
<gene>
    <name evidence="12" type="primary">Bcste3</name>
    <name evidence="12" type="ORF">BCIN_10g00700</name>
</gene>
<evidence type="ECO:0000256" key="7">
    <source>
        <dbReference type="ARBA" id="ARBA00023136"/>
    </source>
</evidence>
<reference evidence="12 13" key="1">
    <citation type="journal article" date="2011" name="PLoS Genet.">
        <title>Genomic analysis of the necrotrophic fungal pathogens Sclerotinia sclerotiorum and Botrytis cinerea.</title>
        <authorList>
            <person name="Amselem J."/>
            <person name="Cuomo C.A."/>
            <person name="van Kan J.A."/>
            <person name="Viaud M."/>
            <person name="Benito E.P."/>
            <person name="Couloux A."/>
            <person name="Coutinho P.M."/>
            <person name="de Vries R.P."/>
            <person name="Dyer P.S."/>
            <person name="Fillinger S."/>
            <person name="Fournier E."/>
            <person name="Gout L."/>
            <person name="Hahn M."/>
            <person name="Kohn L."/>
            <person name="Lapalu N."/>
            <person name="Plummer K.M."/>
            <person name="Pradier J.M."/>
            <person name="Quevillon E."/>
            <person name="Sharon A."/>
            <person name="Simon A."/>
            <person name="ten Have A."/>
            <person name="Tudzynski B."/>
            <person name="Tudzynski P."/>
            <person name="Wincker P."/>
            <person name="Andrew M."/>
            <person name="Anthouard V."/>
            <person name="Beever R.E."/>
            <person name="Beffa R."/>
            <person name="Benoit I."/>
            <person name="Bouzid O."/>
            <person name="Brault B."/>
            <person name="Chen Z."/>
            <person name="Choquer M."/>
            <person name="Collemare J."/>
            <person name="Cotton P."/>
            <person name="Danchin E.G."/>
            <person name="Da Silva C."/>
            <person name="Gautier A."/>
            <person name="Giraud C."/>
            <person name="Giraud T."/>
            <person name="Gonzalez C."/>
            <person name="Grossetete S."/>
            <person name="Guldener U."/>
            <person name="Henrissat B."/>
            <person name="Howlett B.J."/>
            <person name="Kodira C."/>
            <person name="Kretschmer M."/>
            <person name="Lappartient A."/>
            <person name="Leroch M."/>
            <person name="Levis C."/>
            <person name="Mauceli E."/>
            <person name="Neuveglise C."/>
            <person name="Oeser B."/>
            <person name="Pearson M."/>
            <person name="Poulain J."/>
            <person name="Poussereau N."/>
            <person name="Quesneville H."/>
            <person name="Rascle C."/>
            <person name="Schumacher J."/>
            <person name="Segurens B."/>
            <person name="Sexton A."/>
            <person name="Silva E."/>
            <person name="Sirven C."/>
            <person name="Soanes D.M."/>
            <person name="Talbot N.J."/>
            <person name="Templeton M."/>
            <person name="Yandava C."/>
            <person name="Yarden O."/>
            <person name="Zeng Q."/>
            <person name="Rollins J.A."/>
            <person name="Lebrun M.H."/>
            <person name="Dickman M."/>
        </authorList>
    </citation>
    <scope>NUCLEOTIDE SEQUENCE [LARGE SCALE GENOMIC DNA]</scope>
    <source>
        <strain evidence="12 13">B05.10</strain>
    </source>
</reference>
<feature type="compositionally biased region" description="Polar residues" evidence="10">
    <location>
        <begin position="521"/>
        <end position="557"/>
    </location>
</feature>
<keyword evidence="4 11" id="KW-0812">Transmembrane</keyword>
<keyword evidence="8" id="KW-0675">Receptor</keyword>
<evidence type="ECO:0000256" key="2">
    <source>
        <dbReference type="ARBA" id="ARBA00011085"/>
    </source>
</evidence>
<dbReference type="GO" id="GO:0005886">
    <property type="term" value="C:plasma membrane"/>
    <property type="evidence" value="ECO:0007669"/>
    <property type="project" value="TreeGrafter"/>
</dbReference>
<evidence type="ECO:0000256" key="5">
    <source>
        <dbReference type="ARBA" id="ARBA00022989"/>
    </source>
</evidence>
<name>A0A384JU46_BOTFB</name>
<reference evidence="12 13" key="2">
    <citation type="journal article" date="2012" name="Eukaryot. Cell">
        <title>Genome update of Botrytis cinerea strains B05.10 and T4.</title>
        <authorList>
            <person name="Staats M."/>
            <person name="van Kan J.A."/>
        </authorList>
    </citation>
    <scope>NUCLEOTIDE SEQUENCE [LARGE SCALE GENOMIC DNA]</scope>
    <source>
        <strain evidence="12 13">B05.10</strain>
    </source>
</reference>
<feature type="compositionally biased region" description="Basic and acidic residues" evidence="10">
    <location>
        <begin position="616"/>
        <end position="652"/>
    </location>
</feature>
<dbReference type="SUPFAM" id="SSF81321">
    <property type="entry name" value="Family A G protein-coupled receptor-like"/>
    <property type="match status" value="1"/>
</dbReference>
<dbReference type="EMBL" id="CP009814">
    <property type="protein sequence ID" value="ATZ54048.1"/>
    <property type="molecule type" value="Genomic_DNA"/>
</dbReference>
<feature type="transmembrane region" description="Helical" evidence="11">
    <location>
        <begin position="134"/>
        <end position="155"/>
    </location>
</feature>
<dbReference type="GO" id="GO:0004933">
    <property type="term" value="F:mating-type a-factor pheromone receptor activity"/>
    <property type="evidence" value="ECO:0007669"/>
    <property type="project" value="InterPro"/>
</dbReference>
<evidence type="ECO:0000256" key="11">
    <source>
        <dbReference type="SAM" id="Phobius"/>
    </source>
</evidence>